<keyword evidence="1 3" id="KW-0175">Coiled coil</keyword>
<proteinExistence type="inferred from homology"/>
<dbReference type="PANTHER" id="PTHR32258:SF6">
    <property type="entry name" value="PROTEIN NETWORKED 1A"/>
    <property type="match status" value="1"/>
</dbReference>
<evidence type="ECO:0000256" key="3">
    <source>
        <dbReference type="SAM" id="Coils"/>
    </source>
</evidence>
<dbReference type="GO" id="GO:0005886">
    <property type="term" value="C:plasma membrane"/>
    <property type="evidence" value="ECO:0007669"/>
    <property type="project" value="TreeGrafter"/>
</dbReference>
<keyword evidence="7" id="KW-1185">Reference proteome</keyword>
<organism evidence="6 7">
    <name type="scientific">Zingiber officinale</name>
    <name type="common">Ginger</name>
    <name type="synonym">Amomum zingiber</name>
    <dbReference type="NCBI Taxonomy" id="94328"/>
    <lineage>
        <taxon>Eukaryota</taxon>
        <taxon>Viridiplantae</taxon>
        <taxon>Streptophyta</taxon>
        <taxon>Embryophyta</taxon>
        <taxon>Tracheophyta</taxon>
        <taxon>Spermatophyta</taxon>
        <taxon>Magnoliopsida</taxon>
        <taxon>Liliopsida</taxon>
        <taxon>Zingiberales</taxon>
        <taxon>Zingiberaceae</taxon>
        <taxon>Zingiber</taxon>
    </lineage>
</organism>
<comment type="caution">
    <text evidence="6">The sequence shown here is derived from an EMBL/GenBank/DDBJ whole genome shotgun (WGS) entry which is preliminary data.</text>
</comment>
<evidence type="ECO:0000256" key="2">
    <source>
        <dbReference type="ARBA" id="ARBA00038006"/>
    </source>
</evidence>
<evidence type="ECO:0000259" key="5">
    <source>
        <dbReference type="PROSITE" id="PS51774"/>
    </source>
</evidence>
<feature type="coiled-coil region" evidence="3">
    <location>
        <begin position="1062"/>
        <end position="1152"/>
    </location>
</feature>
<dbReference type="InterPro" id="IPR051861">
    <property type="entry name" value="NET_actin-binding_domain"/>
</dbReference>
<evidence type="ECO:0000256" key="4">
    <source>
        <dbReference type="SAM" id="MobiDB-lite"/>
    </source>
</evidence>
<dbReference type="GO" id="GO:0051015">
    <property type="term" value="F:actin filament binding"/>
    <property type="evidence" value="ECO:0007669"/>
    <property type="project" value="TreeGrafter"/>
</dbReference>
<dbReference type="PANTHER" id="PTHR32258">
    <property type="entry name" value="PROTEIN NETWORKED 4A"/>
    <property type="match status" value="1"/>
</dbReference>
<evidence type="ECO:0000313" key="6">
    <source>
        <dbReference type="EMBL" id="KAG6533347.1"/>
    </source>
</evidence>
<sequence length="1591" mass="184080">MTTLANSDPVHLYSWWGNHISPKNSKWIQDNVQDMDVKVKAMIKLIEEDADSFARRAEMYYKKRPELKKLVDEFYRGYRALAERYEQSTRLLRHAHRTIAEALPNQIPLLFPDESPTALSANVLDPQSPKIFSPIYTQYDSDDFKKEAFGLFPDFYVKKRNGADYEESDPLSGRKGINQYDEKLPDGEGAARAYSSVGKVKKVLHSLEVEVKAIENKAENHDQEAKVKRGASNVIRKLQQDVSELSSEIHVLKDQIMEESKRANNAENEVQSLKGTLSRLNSERDETHLQQKISLERISSLELHFSHTENELCKLRDDMAKEVDKLKNVEELNLSLQWDLETLELKARMQEKEINQKQEDLNKLQSTLQEKYQNLKALELSNKSLEEDIIKLKEENSSLNEEKVHSALMLKGLQEEIILLKEKEMELEDKIAILVEEKEVLAQELYHVKKEKDDLEQRHQDLMEKMQAVDLCVELLQTAIKELQIGNYELKEARKKHEAEKDLFEEKLKDMDKISEKNAVLYKLLSDVKNELEDLRGKFTALESTHESLKSEISVYISERDSLAAQVKILSGNLEMLSAKNSLLENSLSDASNEVESLRSKLMGFENSCQSLNDQNSTLHAERGVLISQLESITINLEDLDSRHKEIMDKHLNLLREKDQMINQVKQLEDALRLETEQHETLIHSYKNLLCTSENKISILQEEYHDKEKQLQSEQHDLIGTLVEKFVLERSLYDFKEANLALSFEAQKHIEACRSAEILISEQEQEILIQTKKILSLSNYNERLIHWINLIVKALSIDKEFRSLEDIQDEVLLEIILYQIQKLFDSVSEVESNNIELHLQTSVITTLLRHIGMDVFNLGLQKYSLESELEMKNEKLFSLDNEKREMKGREALLLIDLDASNQREEVLKNAINVLRAQVTDLKKVLQRREYEITNLIQEKKSLSLDFCNLSQKHNALEGEHLEIVVEAMSLDHLYLLSDSLHAERLTELKSLNYDVESLHVIKNRLADEITRLNEKISVLEAEKMFFSGSVLYLEEELRNRLLSLQFDLDIVTSLFEELDVCTETTMNKLMQTEAQLSEANQNLQSIHDKNMVLKELLESLELDNSEIKLAKEEMEGDFSIISQEIVDRNEKIRCLEKENKMMQRNINEMHQRVEVLLCYQEQLISDLKKETSETILCEGEISEMMGDIQTLTINAAVQDEKFHDLIVETKICDLVQREVLISELDFIKENVEDLQNKLHEIEGENQGLKADVGTLLSMLNSLWDSIISMEEQIVSTPKAKLFDNQAEQKISFVPQHGHEADQFSENHMSTKVIGVFLLERLIDKVKTLERVIRDGKGKLKQEMIDSSVHLNIASKDDNGYPKGDQMIKDIQLDQAIGSLPSREKLHKEIGYNPSLEINTDELIIDQLDSPKSSMESLQERNMVQKRFDSDLQRLLALKASIDELKKRITSKADKLPAIYGYDSLKEQLEEAEAGMLELTDTNNRLKLMAENCSSLDSGTHKSEGTYKMERMQISEQAKGGSKDVARLELKLQKIQYVLMKLEEEFEYRQDKGLQRNRVSLRDYLYGRRDNESERKRNPFCGLMRPRTKVQH</sequence>
<accession>A0A8J5HQM6</accession>
<gene>
    <name evidence="6" type="ORF">ZIOFF_007214</name>
</gene>
<feature type="coiled-coil region" evidence="3">
    <location>
        <begin position="326"/>
        <end position="717"/>
    </location>
</feature>
<feature type="coiled-coil region" evidence="3">
    <location>
        <begin position="204"/>
        <end position="283"/>
    </location>
</feature>
<dbReference type="InterPro" id="IPR011684">
    <property type="entry name" value="NAB"/>
</dbReference>
<name>A0A8J5HQM6_ZINOF</name>
<feature type="coiled-coil region" evidence="3">
    <location>
        <begin position="1461"/>
        <end position="1488"/>
    </location>
</feature>
<dbReference type="OrthoDB" id="10255522at2759"/>
<protein>
    <recommendedName>
        <fullName evidence="5">NAB domain-containing protein</fullName>
    </recommendedName>
</protein>
<reference evidence="6 7" key="1">
    <citation type="submission" date="2020-08" db="EMBL/GenBank/DDBJ databases">
        <title>Plant Genome Project.</title>
        <authorList>
            <person name="Zhang R.-G."/>
        </authorList>
    </citation>
    <scope>NUCLEOTIDE SEQUENCE [LARGE SCALE GENOMIC DNA]</scope>
    <source>
        <tissue evidence="6">Rhizome</tissue>
    </source>
</reference>
<feature type="coiled-coil region" evidence="3">
    <location>
        <begin position="1217"/>
        <end position="1251"/>
    </location>
</feature>
<comment type="similarity">
    <text evidence="2">Belongs to the NET family.</text>
</comment>
<evidence type="ECO:0000313" key="7">
    <source>
        <dbReference type="Proteomes" id="UP000734854"/>
    </source>
</evidence>
<dbReference type="Proteomes" id="UP000734854">
    <property type="component" value="Unassembled WGS sequence"/>
</dbReference>
<dbReference type="Pfam" id="PF07765">
    <property type="entry name" value="KIP1"/>
    <property type="match status" value="1"/>
</dbReference>
<dbReference type="PROSITE" id="PS51774">
    <property type="entry name" value="NAB"/>
    <property type="match status" value="1"/>
</dbReference>
<dbReference type="EMBL" id="JACMSC010000002">
    <property type="protein sequence ID" value="KAG6533347.1"/>
    <property type="molecule type" value="Genomic_DNA"/>
</dbReference>
<feature type="region of interest" description="Disordered" evidence="4">
    <location>
        <begin position="1572"/>
        <end position="1591"/>
    </location>
</feature>
<feature type="domain" description="NAB" evidence="5">
    <location>
        <begin position="12"/>
        <end position="92"/>
    </location>
</feature>
<evidence type="ECO:0000256" key="1">
    <source>
        <dbReference type="ARBA" id="ARBA00023054"/>
    </source>
</evidence>